<dbReference type="STRING" id="1518501.CQ10_15635"/>
<evidence type="ECO:0008006" key="7">
    <source>
        <dbReference type="Google" id="ProtNLM"/>
    </source>
</evidence>
<proteinExistence type="predicted"/>
<dbReference type="AlphaFoldDB" id="A0A0R3K509"/>
<evidence type="ECO:0000256" key="1">
    <source>
        <dbReference type="ARBA" id="ARBA00001947"/>
    </source>
</evidence>
<keyword evidence="6" id="KW-1185">Reference proteome</keyword>
<reference evidence="5 6" key="1">
    <citation type="submission" date="2014-03" db="EMBL/GenBank/DDBJ databases">
        <title>Bradyrhizobium valentinum sp. nov., isolated from effective nodules of Lupinus mariae-josephae, a lupine endemic of basic-lime soils in Eastern Spain.</title>
        <authorList>
            <person name="Duran D."/>
            <person name="Rey L."/>
            <person name="Navarro A."/>
            <person name="Busquets A."/>
            <person name="Imperial J."/>
            <person name="Ruiz-Argueso T."/>
        </authorList>
    </citation>
    <scope>NUCLEOTIDE SEQUENCE [LARGE SCALE GENOMIC DNA]</scope>
    <source>
        <strain evidence="5 6">LmjM3</strain>
    </source>
</reference>
<dbReference type="Gene3D" id="3.20.20.70">
    <property type="entry name" value="Aldolase class I"/>
    <property type="match status" value="1"/>
</dbReference>
<comment type="caution">
    <text evidence="5">The sequence shown here is derived from an EMBL/GenBank/DDBJ whole genome shotgun (WGS) entry which is preliminary data.</text>
</comment>
<name>A0A0R3K509_9BRAD</name>
<dbReference type="PANTHER" id="PTHR37418:SF2">
    <property type="entry name" value="3-KETO-5-AMINOHEXANOATE CLEAVAGE ENZYME"/>
    <property type="match status" value="1"/>
</dbReference>
<accession>A0A0R3K509</accession>
<sequence>MRKVWIEAALNGSWGRALQPGIPDTVETIIAEGVACARAGATIIHVHAYDGGGPQTYDWQVYARIIEGIRNQVDVPVYPSYPAFITTGDDSSPLADVAARFADIEELAARGLLDFAVIDPGSANLSLTKTTATAAPGGTYMNPESQIRYALDLAARHGLHTDFAIYEPGFLRAGAALARVAGVKVPIYRLMFCNLIAVGLPPKPYALAAYHALLEEEAPGAPWMIAGVSADLRPLFTDTIVRGGHIRVGLEDAPLGTQATNLELVEEAVRMVRGHGAEPATPAEMRQALAASSAQNPAS</sequence>
<dbReference type="Pfam" id="PF05853">
    <property type="entry name" value="BKACE"/>
    <property type="match status" value="1"/>
</dbReference>
<dbReference type="GO" id="GO:0046872">
    <property type="term" value="F:metal ion binding"/>
    <property type="evidence" value="ECO:0007669"/>
    <property type="project" value="UniProtKB-KW"/>
</dbReference>
<protein>
    <recommendedName>
        <fullName evidence="7">3-keto-5-aminohexanoate cleavage protein</fullName>
    </recommendedName>
</protein>
<organism evidence="5 6">
    <name type="scientific">Bradyrhizobium valentinum</name>
    <dbReference type="NCBI Taxonomy" id="1518501"/>
    <lineage>
        <taxon>Bacteria</taxon>
        <taxon>Pseudomonadati</taxon>
        <taxon>Pseudomonadota</taxon>
        <taxon>Alphaproteobacteria</taxon>
        <taxon>Hyphomicrobiales</taxon>
        <taxon>Nitrobacteraceae</taxon>
        <taxon>Bradyrhizobium</taxon>
    </lineage>
</organism>
<evidence type="ECO:0000256" key="3">
    <source>
        <dbReference type="ARBA" id="ARBA00022723"/>
    </source>
</evidence>
<keyword evidence="2" id="KW-0808">Transferase</keyword>
<evidence type="ECO:0000256" key="4">
    <source>
        <dbReference type="ARBA" id="ARBA00022833"/>
    </source>
</evidence>
<dbReference type="Proteomes" id="UP000051913">
    <property type="component" value="Unassembled WGS sequence"/>
</dbReference>
<dbReference type="PANTHER" id="PTHR37418">
    <property type="entry name" value="3-KETO-5-AMINOHEXANOATE CLEAVAGE ENZYME-RELATED"/>
    <property type="match status" value="1"/>
</dbReference>
<dbReference type="RefSeq" id="WP_057855883.1">
    <property type="nucleotide sequence ID" value="NZ_LLXX01000242.1"/>
</dbReference>
<gene>
    <name evidence="5" type="ORF">CP49_20285</name>
</gene>
<dbReference type="InterPro" id="IPR013785">
    <property type="entry name" value="Aldolase_TIM"/>
</dbReference>
<dbReference type="GO" id="GO:0043720">
    <property type="term" value="F:3-keto-5-aminohexanoate cleavage activity"/>
    <property type="evidence" value="ECO:0007669"/>
    <property type="project" value="InterPro"/>
</dbReference>
<comment type="cofactor">
    <cofactor evidence="1">
        <name>Zn(2+)</name>
        <dbReference type="ChEBI" id="CHEBI:29105"/>
    </cofactor>
</comment>
<evidence type="ECO:0000313" key="5">
    <source>
        <dbReference type="EMBL" id="KRQ88460.1"/>
    </source>
</evidence>
<keyword evidence="4" id="KW-0862">Zinc</keyword>
<evidence type="ECO:0000313" key="6">
    <source>
        <dbReference type="Proteomes" id="UP000051913"/>
    </source>
</evidence>
<dbReference type="EMBL" id="LLXX01000242">
    <property type="protein sequence ID" value="KRQ88460.1"/>
    <property type="molecule type" value="Genomic_DNA"/>
</dbReference>
<evidence type="ECO:0000256" key="2">
    <source>
        <dbReference type="ARBA" id="ARBA00022679"/>
    </source>
</evidence>
<keyword evidence="3" id="KW-0479">Metal-binding</keyword>
<dbReference type="InterPro" id="IPR008567">
    <property type="entry name" value="BKACE"/>
</dbReference>
<dbReference type="OrthoDB" id="9805277at2"/>